<organism evidence="2 3">
    <name type="scientific">Cervus elaphus hippelaphus</name>
    <name type="common">European red deer</name>
    <dbReference type="NCBI Taxonomy" id="46360"/>
    <lineage>
        <taxon>Eukaryota</taxon>
        <taxon>Metazoa</taxon>
        <taxon>Chordata</taxon>
        <taxon>Craniata</taxon>
        <taxon>Vertebrata</taxon>
        <taxon>Euteleostomi</taxon>
        <taxon>Mammalia</taxon>
        <taxon>Eutheria</taxon>
        <taxon>Laurasiatheria</taxon>
        <taxon>Artiodactyla</taxon>
        <taxon>Ruminantia</taxon>
        <taxon>Pecora</taxon>
        <taxon>Cervidae</taxon>
        <taxon>Cervinae</taxon>
        <taxon>Cervus</taxon>
    </lineage>
</organism>
<feature type="region of interest" description="Disordered" evidence="1">
    <location>
        <begin position="157"/>
        <end position="182"/>
    </location>
</feature>
<feature type="non-terminal residue" evidence="2">
    <location>
        <position position="182"/>
    </location>
</feature>
<dbReference type="Proteomes" id="UP000242450">
    <property type="component" value="Chromosome 1"/>
</dbReference>
<protein>
    <submittedName>
        <fullName evidence="2">Uncharacterized protein</fullName>
    </submittedName>
</protein>
<dbReference type="AlphaFoldDB" id="A0A212DIE5"/>
<dbReference type="EMBL" id="MKHE01000001">
    <property type="protein sequence ID" value="OWK18027.1"/>
    <property type="molecule type" value="Genomic_DNA"/>
</dbReference>
<name>A0A212DIE5_CEREH</name>
<sequence length="182" mass="19284">MVRHVCCDQVKAVEEGCVVGGLRMFGWRRFQRGKKDVEPSKTEGRPQLHSASLRCLGVCTAACVAEATSMELAGWIWHLRKRTDRENLKVGKDGLRDDDLSPAASGTLAGGGGCSRLAGCGRWDTFLAGPSPSSGPRGLAGGGPRSVSGFPGLCSPAAASAPSRRVARQREVTGEYTARDHF</sequence>
<keyword evidence="3" id="KW-1185">Reference proteome</keyword>
<reference evidence="2 3" key="1">
    <citation type="journal article" date="2018" name="Mol. Genet. Genomics">
        <title>The red deer Cervus elaphus genome CerEla1.0: sequencing, annotating, genes, and chromosomes.</title>
        <authorList>
            <person name="Bana N.A."/>
            <person name="Nyiri A."/>
            <person name="Nagy J."/>
            <person name="Frank K."/>
            <person name="Nagy T."/>
            <person name="Steger V."/>
            <person name="Schiller M."/>
            <person name="Lakatos P."/>
            <person name="Sugar L."/>
            <person name="Horn P."/>
            <person name="Barta E."/>
            <person name="Orosz L."/>
        </authorList>
    </citation>
    <scope>NUCLEOTIDE SEQUENCE [LARGE SCALE GENOMIC DNA]</scope>
    <source>
        <strain evidence="2">Hungarian</strain>
    </source>
</reference>
<proteinExistence type="predicted"/>
<evidence type="ECO:0000313" key="3">
    <source>
        <dbReference type="Proteomes" id="UP000242450"/>
    </source>
</evidence>
<accession>A0A212DIE5</accession>
<comment type="caution">
    <text evidence="2">The sequence shown here is derived from an EMBL/GenBank/DDBJ whole genome shotgun (WGS) entry which is preliminary data.</text>
</comment>
<feature type="compositionally biased region" description="Basic and acidic residues" evidence="1">
    <location>
        <begin position="168"/>
        <end position="182"/>
    </location>
</feature>
<evidence type="ECO:0000256" key="1">
    <source>
        <dbReference type="SAM" id="MobiDB-lite"/>
    </source>
</evidence>
<gene>
    <name evidence="2" type="ORF">Celaphus_00009267</name>
</gene>
<evidence type="ECO:0000313" key="2">
    <source>
        <dbReference type="EMBL" id="OWK18027.1"/>
    </source>
</evidence>